<protein>
    <submittedName>
        <fullName evidence="1">Uncharacterized protein</fullName>
    </submittedName>
</protein>
<keyword evidence="2" id="KW-1185">Reference proteome</keyword>
<evidence type="ECO:0000313" key="1">
    <source>
        <dbReference type="EMBL" id="KAJ8669490.1"/>
    </source>
</evidence>
<gene>
    <name evidence="1" type="ORF">QAD02_000749</name>
</gene>
<accession>A0ACC2NE63</accession>
<sequence length="110" mass="12665">MMKHLIYGFKIEIDTADINGDTVLQKACQELQLGKVKLLVDLGADVNSKNRFGVSTLESSMLVQFVTDCFKWVLKRSCIDNVLQVFHRVVSDKRYWYVKTILLLFGCRAF</sequence>
<evidence type="ECO:0000313" key="2">
    <source>
        <dbReference type="Proteomes" id="UP001239111"/>
    </source>
</evidence>
<dbReference type="Proteomes" id="UP001239111">
    <property type="component" value="Chromosome 3"/>
</dbReference>
<dbReference type="EMBL" id="CM056743">
    <property type="protein sequence ID" value="KAJ8669490.1"/>
    <property type="molecule type" value="Genomic_DNA"/>
</dbReference>
<proteinExistence type="predicted"/>
<organism evidence="1 2">
    <name type="scientific">Eretmocerus hayati</name>
    <dbReference type="NCBI Taxonomy" id="131215"/>
    <lineage>
        <taxon>Eukaryota</taxon>
        <taxon>Metazoa</taxon>
        <taxon>Ecdysozoa</taxon>
        <taxon>Arthropoda</taxon>
        <taxon>Hexapoda</taxon>
        <taxon>Insecta</taxon>
        <taxon>Pterygota</taxon>
        <taxon>Neoptera</taxon>
        <taxon>Endopterygota</taxon>
        <taxon>Hymenoptera</taxon>
        <taxon>Apocrita</taxon>
        <taxon>Proctotrupomorpha</taxon>
        <taxon>Chalcidoidea</taxon>
        <taxon>Aphelinidae</taxon>
        <taxon>Aphelininae</taxon>
        <taxon>Eretmocerus</taxon>
    </lineage>
</organism>
<reference evidence="1" key="1">
    <citation type="submission" date="2023-04" db="EMBL/GenBank/DDBJ databases">
        <title>A chromosome-level genome assembly of the parasitoid wasp Eretmocerus hayati.</title>
        <authorList>
            <person name="Zhong Y."/>
            <person name="Liu S."/>
            <person name="Liu Y."/>
        </authorList>
    </citation>
    <scope>NUCLEOTIDE SEQUENCE</scope>
    <source>
        <strain evidence="1">ZJU_SS_LIU_2023</strain>
    </source>
</reference>
<comment type="caution">
    <text evidence="1">The sequence shown here is derived from an EMBL/GenBank/DDBJ whole genome shotgun (WGS) entry which is preliminary data.</text>
</comment>
<name>A0ACC2NE63_9HYME</name>